<reference evidence="1 2" key="1">
    <citation type="journal article" date="2015" name="Proc. Natl. Acad. Sci. U.S.A.">
        <title>The resurrection genome of Boea hygrometrica: A blueprint for survival of dehydration.</title>
        <authorList>
            <person name="Xiao L."/>
            <person name="Yang G."/>
            <person name="Zhang L."/>
            <person name="Yang X."/>
            <person name="Zhao S."/>
            <person name="Ji Z."/>
            <person name="Zhou Q."/>
            <person name="Hu M."/>
            <person name="Wang Y."/>
            <person name="Chen M."/>
            <person name="Xu Y."/>
            <person name="Jin H."/>
            <person name="Xiao X."/>
            <person name="Hu G."/>
            <person name="Bao F."/>
            <person name="Hu Y."/>
            <person name="Wan P."/>
            <person name="Li L."/>
            <person name="Deng X."/>
            <person name="Kuang T."/>
            <person name="Xiang C."/>
            <person name="Zhu J.K."/>
            <person name="Oliver M.J."/>
            <person name="He Y."/>
        </authorList>
    </citation>
    <scope>NUCLEOTIDE SEQUENCE [LARGE SCALE GENOMIC DNA]</scope>
    <source>
        <strain evidence="2">cv. XS01</strain>
    </source>
</reference>
<protein>
    <submittedName>
        <fullName evidence="1">Uncharacterized protein</fullName>
    </submittedName>
</protein>
<accession>A0A2Z6ZSF4</accession>
<sequence>MFVDFFECIEHFSGNFVFSAAPREVGSGSATAIPIVVSEPRLGSFNTLLPVLHQISTFEIEKQKIFFEACCRPPPCAAATNRRAHAMARATPSCAGRAMDRFVLRAGRTNSSRLAGRWPSGHGTIFCATIGRYARGHARRCDAARGLAPHAICWRRRPSGNVSGIVATTSLLLGFIRACPGQPMKFSGRYSISGRFWSILKFLRFWA</sequence>
<name>A0A2Z6ZSF4_9LAMI</name>
<evidence type="ECO:0000313" key="2">
    <source>
        <dbReference type="Proteomes" id="UP000250235"/>
    </source>
</evidence>
<dbReference type="Proteomes" id="UP000250235">
    <property type="component" value="Unassembled WGS sequence"/>
</dbReference>
<proteinExistence type="predicted"/>
<evidence type="ECO:0000313" key="1">
    <source>
        <dbReference type="EMBL" id="KZT76086.1"/>
    </source>
</evidence>
<keyword evidence="2" id="KW-1185">Reference proteome</keyword>
<dbReference type="AlphaFoldDB" id="A0A2Z6ZSF4"/>
<dbReference type="EMBL" id="KV156174">
    <property type="protein sequence ID" value="KZT76086.1"/>
    <property type="molecule type" value="Genomic_DNA"/>
</dbReference>
<gene>
    <name evidence="1" type="ORF">F511_46889</name>
</gene>
<organism evidence="1 2">
    <name type="scientific">Dorcoceras hygrometricum</name>
    <dbReference type="NCBI Taxonomy" id="472368"/>
    <lineage>
        <taxon>Eukaryota</taxon>
        <taxon>Viridiplantae</taxon>
        <taxon>Streptophyta</taxon>
        <taxon>Embryophyta</taxon>
        <taxon>Tracheophyta</taxon>
        <taxon>Spermatophyta</taxon>
        <taxon>Magnoliopsida</taxon>
        <taxon>eudicotyledons</taxon>
        <taxon>Gunneridae</taxon>
        <taxon>Pentapetalae</taxon>
        <taxon>asterids</taxon>
        <taxon>lamiids</taxon>
        <taxon>Lamiales</taxon>
        <taxon>Gesneriaceae</taxon>
        <taxon>Didymocarpoideae</taxon>
        <taxon>Trichosporeae</taxon>
        <taxon>Loxocarpinae</taxon>
        <taxon>Dorcoceras</taxon>
    </lineage>
</organism>